<dbReference type="AlphaFoldDB" id="A0A6C0U7W6"/>
<dbReference type="PRINTS" id="PR00035">
    <property type="entry name" value="HTHGNTR"/>
</dbReference>
<evidence type="ECO:0000259" key="4">
    <source>
        <dbReference type="PROSITE" id="PS50949"/>
    </source>
</evidence>
<dbReference type="InterPro" id="IPR036390">
    <property type="entry name" value="WH_DNA-bd_sf"/>
</dbReference>
<dbReference type="InterPro" id="IPR011663">
    <property type="entry name" value="UTRA"/>
</dbReference>
<dbReference type="KEGG" id="kim:G3T16_18500"/>
<protein>
    <submittedName>
        <fullName evidence="5">UTRA domain-containing protein</fullName>
    </submittedName>
</protein>
<dbReference type="PANTHER" id="PTHR44846">
    <property type="entry name" value="MANNOSYL-D-GLYCERATE TRANSPORT/METABOLISM SYSTEM REPRESSOR MNGR-RELATED"/>
    <property type="match status" value="1"/>
</dbReference>
<keyword evidence="2" id="KW-0238">DNA-binding</keyword>
<dbReference type="Pfam" id="PF07702">
    <property type="entry name" value="UTRA"/>
    <property type="match status" value="1"/>
</dbReference>
<dbReference type="InterPro" id="IPR050679">
    <property type="entry name" value="Bact_HTH_transcr_reg"/>
</dbReference>
<reference evidence="5 6" key="1">
    <citation type="submission" date="2020-02" db="EMBL/GenBank/DDBJ databases">
        <title>Genome sequencing for Kineobactrum sp. M2.</title>
        <authorList>
            <person name="Park S.-J."/>
        </authorList>
    </citation>
    <scope>NUCLEOTIDE SEQUENCE [LARGE SCALE GENOMIC DNA]</scope>
    <source>
        <strain evidence="5 6">M2</strain>
    </source>
</reference>
<dbReference type="SUPFAM" id="SSF46785">
    <property type="entry name" value="Winged helix' DNA-binding domain"/>
    <property type="match status" value="1"/>
</dbReference>
<dbReference type="PROSITE" id="PS50949">
    <property type="entry name" value="HTH_GNTR"/>
    <property type="match status" value="1"/>
</dbReference>
<evidence type="ECO:0000256" key="3">
    <source>
        <dbReference type="ARBA" id="ARBA00023163"/>
    </source>
</evidence>
<feature type="domain" description="HTH gntR-type" evidence="4">
    <location>
        <begin position="6"/>
        <end position="74"/>
    </location>
</feature>
<dbReference type="InterPro" id="IPR028978">
    <property type="entry name" value="Chorismate_lyase_/UTRA_dom_sf"/>
</dbReference>
<dbReference type="InterPro" id="IPR036388">
    <property type="entry name" value="WH-like_DNA-bd_sf"/>
</dbReference>
<evidence type="ECO:0000256" key="1">
    <source>
        <dbReference type="ARBA" id="ARBA00023015"/>
    </source>
</evidence>
<name>A0A6C0U7W6_9GAMM</name>
<dbReference type="Pfam" id="PF00392">
    <property type="entry name" value="GntR"/>
    <property type="match status" value="1"/>
</dbReference>
<dbReference type="EMBL" id="CP048711">
    <property type="protein sequence ID" value="QIB67087.1"/>
    <property type="molecule type" value="Genomic_DNA"/>
</dbReference>
<organism evidence="5 6">
    <name type="scientific">Kineobactrum salinum</name>
    <dbReference type="NCBI Taxonomy" id="2708301"/>
    <lineage>
        <taxon>Bacteria</taxon>
        <taxon>Pseudomonadati</taxon>
        <taxon>Pseudomonadota</taxon>
        <taxon>Gammaproteobacteria</taxon>
        <taxon>Cellvibrionales</taxon>
        <taxon>Halieaceae</taxon>
        <taxon>Kineobactrum</taxon>
    </lineage>
</organism>
<keyword evidence="1" id="KW-0805">Transcription regulation</keyword>
<evidence type="ECO:0000256" key="2">
    <source>
        <dbReference type="ARBA" id="ARBA00023125"/>
    </source>
</evidence>
<accession>A0A6C0U7W6</accession>
<dbReference type="Proteomes" id="UP000477680">
    <property type="component" value="Chromosome"/>
</dbReference>
<evidence type="ECO:0000313" key="6">
    <source>
        <dbReference type="Proteomes" id="UP000477680"/>
    </source>
</evidence>
<dbReference type="Gene3D" id="1.10.10.10">
    <property type="entry name" value="Winged helix-like DNA-binding domain superfamily/Winged helix DNA-binding domain"/>
    <property type="match status" value="1"/>
</dbReference>
<dbReference type="RefSeq" id="WP_163496515.1">
    <property type="nucleotide sequence ID" value="NZ_CP048711.1"/>
</dbReference>
<keyword evidence="6" id="KW-1185">Reference proteome</keyword>
<evidence type="ECO:0000313" key="5">
    <source>
        <dbReference type="EMBL" id="QIB67087.1"/>
    </source>
</evidence>
<dbReference type="InterPro" id="IPR000524">
    <property type="entry name" value="Tscrpt_reg_HTH_GntR"/>
</dbReference>
<gene>
    <name evidence="5" type="ORF">G3T16_18500</name>
</gene>
<keyword evidence="3" id="KW-0804">Transcription</keyword>
<sequence>MSACPPRTWQSVRDEVLARIHRREWAPGALIPGEAALAREFGCARATVNRALQALAESGLLERRRRAGTRVTALPVRRATLEIPVIRREIEATGARYSLRLLENTSALAPTALREQLGLPAGTKMQHLRTLHLADGCPHVYEDRWLNPERLPALTEVDLRQLSINEWLVENVPFTRGDFSFAACSASADVAALLDCAPATALLLVQRSTWQHDAVITAVQLYYRPGYCIRTQL</sequence>
<proteinExistence type="predicted"/>
<dbReference type="Gene3D" id="3.40.1410.10">
    <property type="entry name" value="Chorismate lyase-like"/>
    <property type="match status" value="1"/>
</dbReference>
<dbReference type="GO" id="GO:0003700">
    <property type="term" value="F:DNA-binding transcription factor activity"/>
    <property type="evidence" value="ECO:0007669"/>
    <property type="project" value="InterPro"/>
</dbReference>
<dbReference type="GO" id="GO:0003677">
    <property type="term" value="F:DNA binding"/>
    <property type="evidence" value="ECO:0007669"/>
    <property type="project" value="UniProtKB-KW"/>
</dbReference>
<dbReference type="SMART" id="SM00345">
    <property type="entry name" value="HTH_GNTR"/>
    <property type="match status" value="1"/>
</dbReference>
<dbReference type="SUPFAM" id="SSF64288">
    <property type="entry name" value="Chorismate lyase-like"/>
    <property type="match status" value="1"/>
</dbReference>
<dbReference type="CDD" id="cd07377">
    <property type="entry name" value="WHTH_GntR"/>
    <property type="match status" value="1"/>
</dbReference>
<dbReference type="SMART" id="SM00866">
    <property type="entry name" value="UTRA"/>
    <property type="match status" value="1"/>
</dbReference>
<dbReference type="PANTHER" id="PTHR44846:SF16">
    <property type="entry name" value="TRANSCRIPTIONAL REGULATOR PHNF-RELATED"/>
    <property type="match status" value="1"/>
</dbReference>